<comment type="caution">
    <text evidence="1">The sequence shown here is derived from an EMBL/GenBank/DDBJ whole genome shotgun (WGS) entry which is preliminary data.</text>
</comment>
<evidence type="ECO:0008006" key="3">
    <source>
        <dbReference type="Google" id="ProtNLM"/>
    </source>
</evidence>
<protein>
    <recommendedName>
        <fullName evidence="3">VWA domain-containing protein</fullName>
    </recommendedName>
</protein>
<proteinExistence type="predicted"/>
<reference evidence="1 2" key="1">
    <citation type="journal article" date="2017" name="Int. J. Syst. Evol. Microbiol.">
        <title>Rhodosalinus sediminis gen. nov., sp. nov., isolated from marine saltern.</title>
        <authorList>
            <person name="Guo L.Y."/>
            <person name="Ling S.K."/>
            <person name="Li C.M."/>
            <person name="Chen G.J."/>
            <person name="Du Z.J."/>
        </authorList>
    </citation>
    <scope>NUCLEOTIDE SEQUENCE [LARGE SCALE GENOMIC DNA]</scope>
    <source>
        <strain evidence="1 2">WDN1C137</strain>
    </source>
</reference>
<dbReference type="AlphaFoldDB" id="A0A3D9BKD3"/>
<dbReference type="EMBL" id="QOHR01000040">
    <property type="protein sequence ID" value="REC53979.1"/>
    <property type="molecule type" value="Genomic_DNA"/>
</dbReference>
<evidence type="ECO:0000313" key="2">
    <source>
        <dbReference type="Proteomes" id="UP000257131"/>
    </source>
</evidence>
<keyword evidence="2" id="KW-1185">Reference proteome</keyword>
<gene>
    <name evidence="1" type="ORF">DRV84_14400</name>
</gene>
<name>A0A3D9BKD3_9RHOB</name>
<sequence>MCTGDGADHVTVVLLDLTDPLSATQASRLGTMLDREIATSADDTMMSFGIVSDDDSEWGARFARCKPPTGADANELYENPRLIAERYREEFEAPLEATLFEMIRASEADRSPIMEALQALIAETPDFISTPGERKIMIVSDMLQHSDTLSAYRDQGWEHFEASGQSSRLAGNLENADVRIIRIPRQTNADVAISEDFWVRYFDKQGSNLPSVTVLGDL</sequence>
<accession>A0A3D9BKD3</accession>
<evidence type="ECO:0000313" key="1">
    <source>
        <dbReference type="EMBL" id="REC53979.1"/>
    </source>
</evidence>
<dbReference type="Proteomes" id="UP000257131">
    <property type="component" value="Unassembled WGS sequence"/>
</dbReference>
<organism evidence="1 2">
    <name type="scientific">Rhodosalinus sediminis</name>
    <dbReference type="NCBI Taxonomy" id="1940533"/>
    <lineage>
        <taxon>Bacteria</taxon>
        <taxon>Pseudomonadati</taxon>
        <taxon>Pseudomonadota</taxon>
        <taxon>Alphaproteobacteria</taxon>
        <taxon>Rhodobacterales</taxon>
        <taxon>Paracoccaceae</taxon>
        <taxon>Rhodosalinus</taxon>
    </lineage>
</organism>